<feature type="compositionally biased region" description="Low complexity" evidence="1">
    <location>
        <begin position="155"/>
        <end position="170"/>
    </location>
</feature>
<dbReference type="EMBL" id="VLKE01000001">
    <property type="protein sequence ID" value="TWH69077.1"/>
    <property type="molecule type" value="Genomic_DNA"/>
</dbReference>
<comment type="caution">
    <text evidence="2">The sequence shown here is derived from an EMBL/GenBank/DDBJ whole genome shotgun (WGS) entry which is preliminary data.</text>
</comment>
<organism evidence="2 3">
    <name type="scientific">Micromonospora olivasterospora</name>
    <dbReference type="NCBI Taxonomy" id="1880"/>
    <lineage>
        <taxon>Bacteria</taxon>
        <taxon>Bacillati</taxon>
        <taxon>Actinomycetota</taxon>
        <taxon>Actinomycetes</taxon>
        <taxon>Micromonosporales</taxon>
        <taxon>Micromonosporaceae</taxon>
        <taxon>Micromonospora</taxon>
    </lineage>
</organism>
<feature type="compositionally biased region" description="Basic and acidic residues" evidence="1">
    <location>
        <begin position="106"/>
        <end position="136"/>
    </location>
</feature>
<proteinExistence type="predicted"/>
<dbReference type="Proteomes" id="UP000319825">
    <property type="component" value="Unassembled WGS sequence"/>
</dbReference>
<reference evidence="2 3" key="1">
    <citation type="submission" date="2019-07" db="EMBL/GenBank/DDBJ databases">
        <title>R&amp;d 2014.</title>
        <authorList>
            <person name="Klenk H.-P."/>
        </authorList>
    </citation>
    <scope>NUCLEOTIDE SEQUENCE [LARGE SCALE GENOMIC DNA]</scope>
    <source>
        <strain evidence="2 3">DSM 43868</strain>
    </source>
</reference>
<sequence length="170" mass="17681">MNDTARLAAAFAGGYLLGRTKMGKVAIGLALFTAGRKSGPMGSLPGLVSKSGVGRIAGPLVGPLAVAAQRAAITVVESKVNNLADGLQERTTRLVGGHSRVTKALGGDRTDEAEERRNDSAEDAQRSEDSDEEKQRSAPVRSARKVAKTASRAVSQRAPSRTRASSRAGK</sequence>
<name>A0A562IDK7_MICOL</name>
<keyword evidence="3" id="KW-1185">Reference proteome</keyword>
<protein>
    <submittedName>
        <fullName evidence="2">Uncharacterized protein</fullName>
    </submittedName>
</protein>
<dbReference type="AlphaFoldDB" id="A0A562IDK7"/>
<evidence type="ECO:0000313" key="3">
    <source>
        <dbReference type="Proteomes" id="UP000319825"/>
    </source>
</evidence>
<accession>A0A562IDK7</accession>
<feature type="region of interest" description="Disordered" evidence="1">
    <location>
        <begin position="94"/>
        <end position="170"/>
    </location>
</feature>
<gene>
    <name evidence="2" type="ORF">JD77_04079</name>
</gene>
<evidence type="ECO:0000256" key="1">
    <source>
        <dbReference type="SAM" id="MobiDB-lite"/>
    </source>
</evidence>
<dbReference type="RefSeq" id="WP_145775729.1">
    <property type="nucleotide sequence ID" value="NZ_BAAATQ010000097.1"/>
</dbReference>
<evidence type="ECO:0000313" key="2">
    <source>
        <dbReference type="EMBL" id="TWH69077.1"/>
    </source>
</evidence>